<dbReference type="SUPFAM" id="SSF54427">
    <property type="entry name" value="NTF2-like"/>
    <property type="match status" value="1"/>
</dbReference>
<dbReference type="Gene3D" id="3.10.450.50">
    <property type="match status" value="1"/>
</dbReference>
<dbReference type="RefSeq" id="WP_176216791.1">
    <property type="nucleotide sequence ID" value="NZ_FWXD01000005.1"/>
</dbReference>
<reference evidence="2 3" key="1">
    <citation type="submission" date="2017-04" db="EMBL/GenBank/DDBJ databases">
        <authorList>
            <person name="Afonso C.L."/>
            <person name="Miller P.J."/>
            <person name="Scott M.A."/>
            <person name="Spackman E."/>
            <person name="Goraichik I."/>
            <person name="Dimitrov K.M."/>
            <person name="Suarez D.L."/>
            <person name="Swayne D.E."/>
        </authorList>
    </citation>
    <scope>NUCLEOTIDE SEQUENCE [LARGE SCALE GENOMIC DNA]</scope>
    <source>
        <strain evidence="2 3">DSM 23236</strain>
    </source>
</reference>
<dbReference type="InterPro" id="IPR037401">
    <property type="entry name" value="SnoaL-like"/>
</dbReference>
<proteinExistence type="predicted"/>
<dbReference type="Pfam" id="PF13577">
    <property type="entry name" value="SnoaL_4"/>
    <property type="match status" value="1"/>
</dbReference>
<evidence type="ECO:0000313" key="2">
    <source>
        <dbReference type="EMBL" id="SMC20775.1"/>
    </source>
</evidence>
<sequence>MSDLASLLAKSRISDVITELFNATDRRDWPAVHAVLADQVLLDMASVGGGAPGQQTPQQITAAWQGGLKHLIAVHHQIGNLRISVQGDEAQAFCYGTASHYLPNPSGQNTRTFVGSYDLALIRQDGDWRISAFRFNLKYLDGNPALEKSAGL</sequence>
<dbReference type="InterPro" id="IPR032710">
    <property type="entry name" value="NTF2-like_dom_sf"/>
</dbReference>
<accession>A0A1W1X9U2</accession>
<feature type="domain" description="SnoaL-like" evidence="1">
    <location>
        <begin position="6"/>
        <end position="133"/>
    </location>
</feature>
<protein>
    <submittedName>
        <fullName evidence="2">SnoaL-like domain-containing protein</fullName>
    </submittedName>
</protein>
<dbReference type="EMBL" id="FWXD01000005">
    <property type="protein sequence ID" value="SMC20775.1"/>
    <property type="molecule type" value="Genomic_DNA"/>
</dbReference>
<evidence type="ECO:0000259" key="1">
    <source>
        <dbReference type="Pfam" id="PF13577"/>
    </source>
</evidence>
<keyword evidence="3" id="KW-1185">Reference proteome</keyword>
<gene>
    <name evidence="2" type="ORF">SAMN02745857_01044</name>
</gene>
<dbReference type="AlphaFoldDB" id="A0A1W1X9U2"/>
<dbReference type="Proteomes" id="UP000192761">
    <property type="component" value="Unassembled WGS sequence"/>
</dbReference>
<organism evidence="2 3">
    <name type="scientific">Andreprevotia lacus DSM 23236</name>
    <dbReference type="NCBI Taxonomy" id="1121001"/>
    <lineage>
        <taxon>Bacteria</taxon>
        <taxon>Pseudomonadati</taxon>
        <taxon>Pseudomonadota</taxon>
        <taxon>Betaproteobacteria</taxon>
        <taxon>Neisseriales</taxon>
        <taxon>Chitinibacteraceae</taxon>
        <taxon>Andreprevotia</taxon>
    </lineage>
</organism>
<name>A0A1W1X9U2_9NEIS</name>
<dbReference type="CDD" id="cd00531">
    <property type="entry name" value="NTF2_like"/>
    <property type="match status" value="1"/>
</dbReference>
<dbReference type="STRING" id="1121001.SAMN02745857_01044"/>
<evidence type="ECO:0000313" key="3">
    <source>
        <dbReference type="Proteomes" id="UP000192761"/>
    </source>
</evidence>